<proteinExistence type="predicted"/>
<dbReference type="EMBL" id="MW538937">
    <property type="protein sequence ID" value="UBU98395.1"/>
    <property type="molecule type" value="Genomic_DNA"/>
</dbReference>
<gene>
    <name evidence="3" type="primary">orf131A</name>
</gene>
<dbReference type="AlphaFoldDB" id="A0A8K1I7Y3"/>
<feature type="compositionally biased region" description="Low complexity" evidence="1">
    <location>
        <begin position="56"/>
        <end position="65"/>
    </location>
</feature>
<evidence type="ECO:0000256" key="1">
    <source>
        <dbReference type="SAM" id="MobiDB-lite"/>
    </source>
</evidence>
<evidence type="ECO:0000313" key="3">
    <source>
        <dbReference type="EMBL" id="UBU98395.1"/>
    </source>
</evidence>
<sequence>MTQNTIHSEGGGVVYNSSSLASRALRARTLPSLQFFTLSGASQKKNRREGRGPRGGAARPLAAPGRGAASKLLAEWSTTNTFWIYLIVISLIIFSLASRPPFSLFEREGGGWDLHLSLSSRERTQVFLGHL</sequence>
<dbReference type="RefSeq" id="YP_010218734.1">
    <property type="nucleotide sequence ID" value="NC_058917.1"/>
</dbReference>
<protein>
    <submittedName>
        <fullName evidence="3">Uncharacterized protein</fullName>
    </submittedName>
</protein>
<geneLocation type="mitochondrion" evidence="3"/>
<dbReference type="GeneID" id="68665345"/>
<feature type="transmembrane region" description="Helical" evidence="2">
    <location>
        <begin position="82"/>
        <end position="98"/>
    </location>
</feature>
<feature type="region of interest" description="Disordered" evidence="1">
    <location>
        <begin position="39"/>
        <end position="65"/>
    </location>
</feature>
<keyword evidence="2" id="KW-0812">Transmembrane</keyword>
<evidence type="ECO:0000256" key="2">
    <source>
        <dbReference type="SAM" id="Phobius"/>
    </source>
</evidence>
<name>A0A8K1I7Y3_9PEZI</name>
<accession>A0A8K1I7Y3</accession>
<keyword evidence="3" id="KW-0496">Mitochondrion</keyword>
<keyword evidence="2" id="KW-0472">Membrane</keyword>
<organism evidence="3">
    <name type="scientific">Morchella brunnea</name>
    <dbReference type="NCBI Taxonomy" id="1174671"/>
    <lineage>
        <taxon>Eukaryota</taxon>
        <taxon>Fungi</taxon>
        <taxon>Dikarya</taxon>
        <taxon>Ascomycota</taxon>
        <taxon>Pezizomycotina</taxon>
        <taxon>Pezizomycetes</taxon>
        <taxon>Pezizales</taxon>
        <taxon>Morchellaceae</taxon>
        <taxon>Morchella</taxon>
    </lineage>
</organism>
<keyword evidence="2" id="KW-1133">Transmembrane helix</keyword>
<reference evidence="3" key="1">
    <citation type="submission" date="2021-01" db="EMBL/GenBank/DDBJ databases">
        <authorList>
            <person name="Sun H.-H."/>
            <person name="Zhang S."/>
            <person name="Zhang Y.-J."/>
        </authorList>
    </citation>
    <scope>NUCLEOTIDE SEQUENCE</scope>
    <source>
        <strain evidence="3">CMM1</strain>
    </source>
</reference>